<dbReference type="SMART" id="SM00345">
    <property type="entry name" value="HTH_GNTR"/>
    <property type="match status" value="1"/>
</dbReference>
<dbReference type="AlphaFoldDB" id="A0A512DYQ6"/>
<name>A0A512DYQ6_9PROT</name>
<dbReference type="InterPro" id="IPR000524">
    <property type="entry name" value="Tscrpt_reg_HTH_GntR"/>
</dbReference>
<dbReference type="Gene3D" id="1.10.10.10">
    <property type="entry name" value="Winged helix-like DNA-binding domain superfamily/Winged helix DNA-binding domain"/>
    <property type="match status" value="1"/>
</dbReference>
<keyword evidence="3" id="KW-0804">Transcription</keyword>
<sequence length="229" mass="26414">MNTMKFAVEPLDTGASFKTKAYAALKSAISQMGIYDHPSEIRLDERQLCEALGVSRTPVREAMALLEREGFVRSVPRRGIFVVRKTKREIIEMITVWAALESMAARLITQRATDAEIRDLEELFLGFHDDGLDEHLDEYSDANIQFHQSIIRSSDCNLIFEITENLFVHIRAIRKITIHQDDRAHRSMVQHRHIIDALKKRDADLVERLVRDHTLDLAAHVEKHCNFLD</sequence>
<dbReference type="Gene3D" id="1.20.120.530">
    <property type="entry name" value="GntR ligand-binding domain-like"/>
    <property type="match status" value="1"/>
</dbReference>
<dbReference type="PRINTS" id="PR00035">
    <property type="entry name" value="HTHGNTR"/>
</dbReference>
<dbReference type="CDD" id="cd07377">
    <property type="entry name" value="WHTH_GntR"/>
    <property type="match status" value="1"/>
</dbReference>
<protein>
    <submittedName>
        <fullName evidence="5">Transcriptional regulator</fullName>
    </submittedName>
</protein>
<proteinExistence type="predicted"/>
<keyword evidence="6" id="KW-1185">Reference proteome</keyword>
<dbReference type="GO" id="GO:0003700">
    <property type="term" value="F:DNA-binding transcription factor activity"/>
    <property type="evidence" value="ECO:0007669"/>
    <property type="project" value="InterPro"/>
</dbReference>
<evidence type="ECO:0000259" key="4">
    <source>
        <dbReference type="PROSITE" id="PS50949"/>
    </source>
</evidence>
<dbReference type="InterPro" id="IPR008920">
    <property type="entry name" value="TF_FadR/GntR_C"/>
</dbReference>
<organism evidence="5 6">
    <name type="scientific">Skermanella aerolata</name>
    <dbReference type="NCBI Taxonomy" id="393310"/>
    <lineage>
        <taxon>Bacteria</taxon>
        <taxon>Pseudomonadati</taxon>
        <taxon>Pseudomonadota</taxon>
        <taxon>Alphaproteobacteria</taxon>
        <taxon>Rhodospirillales</taxon>
        <taxon>Azospirillaceae</taxon>
        <taxon>Skermanella</taxon>
    </lineage>
</organism>
<gene>
    <name evidence="5" type="ORF">SAE02_57720</name>
</gene>
<comment type="caution">
    <text evidence="5">The sequence shown here is derived from an EMBL/GenBank/DDBJ whole genome shotgun (WGS) entry which is preliminary data.</text>
</comment>
<dbReference type="PANTHER" id="PTHR43537:SF49">
    <property type="entry name" value="TRANSCRIPTIONAL REGULATORY PROTEIN"/>
    <property type="match status" value="1"/>
</dbReference>
<dbReference type="Pfam" id="PF00392">
    <property type="entry name" value="GntR"/>
    <property type="match status" value="1"/>
</dbReference>
<dbReference type="EMBL" id="BJYZ01000029">
    <property type="protein sequence ID" value="GEO41624.1"/>
    <property type="molecule type" value="Genomic_DNA"/>
</dbReference>
<keyword evidence="1" id="KW-0805">Transcription regulation</keyword>
<dbReference type="InterPro" id="IPR036388">
    <property type="entry name" value="WH-like_DNA-bd_sf"/>
</dbReference>
<reference evidence="5 6" key="1">
    <citation type="submission" date="2019-07" db="EMBL/GenBank/DDBJ databases">
        <title>Whole genome shotgun sequence of Skermanella aerolata NBRC 106429.</title>
        <authorList>
            <person name="Hosoyama A."/>
            <person name="Uohara A."/>
            <person name="Ohji S."/>
            <person name="Ichikawa N."/>
        </authorList>
    </citation>
    <scope>NUCLEOTIDE SEQUENCE [LARGE SCALE GENOMIC DNA]</scope>
    <source>
        <strain evidence="5 6">NBRC 106429</strain>
    </source>
</reference>
<evidence type="ECO:0000256" key="2">
    <source>
        <dbReference type="ARBA" id="ARBA00023125"/>
    </source>
</evidence>
<dbReference type="PANTHER" id="PTHR43537">
    <property type="entry name" value="TRANSCRIPTIONAL REGULATOR, GNTR FAMILY"/>
    <property type="match status" value="1"/>
</dbReference>
<dbReference type="InterPro" id="IPR011711">
    <property type="entry name" value="GntR_C"/>
</dbReference>
<dbReference type="OrthoDB" id="5504063at2"/>
<feature type="domain" description="HTH gntR-type" evidence="4">
    <location>
        <begin position="15"/>
        <end position="85"/>
    </location>
</feature>
<evidence type="ECO:0000256" key="3">
    <source>
        <dbReference type="ARBA" id="ARBA00023163"/>
    </source>
</evidence>
<dbReference type="Pfam" id="PF07729">
    <property type="entry name" value="FCD"/>
    <property type="match status" value="1"/>
</dbReference>
<accession>A0A512DYQ6</accession>
<dbReference type="SUPFAM" id="SSF46785">
    <property type="entry name" value="Winged helix' DNA-binding domain"/>
    <property type="match status" value="1"/>
</dbReference>
<dbReference type="GO" id="GO:0003677">
    <property type="term" value="F:DNA binding"/>
    <property type="evidence" value="ECO:0007669"/>
    <property type="project" value="UniProtKB-KW"/>
</dbReference>
<evidence type="ECO:0000313" key="5">
    <source>
        <dbReference type="EMBL" id="GEO41624.1"/>
    </source>
</evidence>
<dbReference type="PROSITE" id="PS50949">
    <property type="entry name" value="HTH_GNTR"/>
    <property type="match status" value="1"/>
</dbReference>
<evidence type="ECO:0000256" key="1">
    <source>
        <dbReference type="ARBA" id="ARBA00023015"/>
    </source>
</evidence>
<dbReference type="SMART" id="SM00895">
    <property type="entry name" value="FCD"/>
    <property type="match status" value="1"/>
</dbReference>
<dbReference type="RefSeq" id="WP_044432731.1">
    <property type="nucleotide sequence ID" value="NZ_BJYZ01000029.1"/>
</dbReference>
<keyword evidence="2" id="KW-0238">DNA-binding</keyword>
<evidence type="ECO:0000313" key="6">
    <source>
        <dbReference type="Proteomes" id="UP000321523"/>
    </source>
</evidence>
<dbReference type="InterPro" id="IPR036390">
    <property type="entry name" value="WH_DNA-bd_sf"/>
</dbReference>
<dbReference type="SUPFAM" id="SSF48008">
    <property type="entry name" value="GntR ligand-binding domain-like"/>
    <property type="match status" value="1"/>
</dbReference>
<dbReference type="Proteomes" id="UP000321523">
    <property type="component" value="Unassembled WGS sequence"/>
</dbReference>